<evidence type="ECO:0000313" key="1">
    <source>
        <dbReference type="EMBL" id="MPN57844.1"/>
    </source>
</evidence>
<dbReference type="AlphaFoldDB" id="A0A645JBT5"/>
<accession>A0A645JBT5</accession>
<reference evidence="1" key="1">
    <citation type="submission" date="2019-08" db="EMBL/GenBank/DDBJ databases">
        <authorList>
            <person name="Kucharzyk K."/>
            <person name="Murdoch R.W."/>
            <person name="Higgins S."/>
            <person name="Loffler F."/>
        </authorList>
    </citation>
    <scope>NUCLEOTIDE SEQUENCE</scope>
</reference>
<organism evidence="1">
    <name type="scientific">bioreactor metagenome</name>
    <dbReference type="NCBI Taxonomy" id="1076179"/>
    <lineage>
        <taxon>unclassified sequences</taxon>
        <taxon>metagenomes</taxon>
        <taxon>ecological metagenomes</taxon>
    </lineage>
</organism>
<gene>
    <name evidence="1" type="ORF">SDC9_205540</name>
</gene>
<protein>
    <submittedName>
        <fullName evidence="1">Uncharacterized protein</fullName>
    </submittedName>
</protein>
<name>A0A645JBT5_9ZZZZ</name>
<comment type="caution">
    <text evidence="1">The sequence shown here is derived from an EMBL/GenBank/DDBJ whole genome shotgun (WGS) entry which is preliminary data.</text>
</comment>
<sequence>MALFHHQAVVVVQFFARCNIAQRHDIDATVDLVGVAVGRAAVVDPARGVALVRGIYHPLIVDLKVKSVIGLAGIMRMTILRLLPVNHFTHVLNNGFAFRNILRGENAFAMNAGAPGLDAAAG</sequence>
<dbReference type="EMBL" id="VSSQ01129891">
    <property type="protein sequence ID" value="MPN57844.1"/>
    <property type="molecule type" value="Genomic_DNA"/>
</dbReference>
<proteinExistence type="predicted"/>